<dbReference type="AlphaFoldDB" id="A0ABC8T6B3"/>
<keyword evidence="2 6" id="KW-0812">Transmembrane</keyword>
<name>A0ABC8T6B3_9AQUA</name>
<proteinExistence type="predicted"/>
<comment type="caution">
    <text evidence="8">The sequence shown here is derived from an EMBL/GenBank/DDBJ whole genome shotgun (WGS) entry which is preliminary data.</text>
</comment>
<dbReference type="Gene3D" id="2.60.40.1820">
    <property type="match status" value="1"/>
</dbReference>
<gene>
    <name evidence="8" type="ORF">ILEXP_LOCUS34057</name>
</gene>
<reference evidence="8 9" key="1">
    <citation type="submission" date="2024-02" db="EMBL/GenBank/DDBJ databases">
        <authorList>
            <person name="Vignale AGUSTIN F."/>
            <person name="Sosa J E."/>
            <person name="Modenutti C."/>
        </authorList>
    </citation>
    <scope>NUCLEOTIDE SEQUENCE [LARGE SCALE GENOMIC DNA]</scope>
</reference>
<evidence type="ECO:0000256" key="4">
    <source>
        <dbReference type="ARBA" id="ARBA00023136"/>
    </source>
</evidence>
<dbReference type="Proteomes" id="UP001642360">
    <property type="component" value="Unassembled WGS sequence"/>
</dbReference>
<organism evidence="8 9">
    <name type="scientific">Ilex paraguariensis</name>
    <name type="common">yerba mate</name>
    <dbReference type="NCBI Taxonomy" id="185542"/>
    <lineage>
        <taxon>Eukaryota</taxon>
        <taxon>Viridiplantae</taxon>
        <taxon>Streptophyta</taxon>
        <taxon>Embryophyta</taxon>
        <taxon>Tracheophyta</taxon>
        <taxon>Spermatophyta</taxon>
        <taxon>Magnoliopsida</taxon>
        <taxon>eudicotyledons</taxon>
        <taxon>Gunneridae</taxon>
        <taxon>Pentapetalae</taxon>
        <taxon>asterids</taxon>
        <taxon>campanulids</taxon>
        <taxon>Aquifoliales</taxon>
        <taxon>Aquifoliaceae</taxon>
        <taxon>Ilex</taxon>
    </lineage>
</organism>
<dbReference type="Pfam" id="PF03168">
    <property type="entry name" value="LEA_2"/>
    <property type="match status" value="1"/>
</dbReference>
<dbReference type="PANTHER" id="PTHR31234">
    <property type="entry name" value="LATE EMBRYOGENESIS ABUNDANT (LEA) HYDROXYPROLINE-RICH GLYCOPROTEIN FAMILY"/>
    <property type="match status" value="1"/>
</dbReference>
<keyword evidence="9" id="KW-1185">Reference proteome</keyword>
<feature type="region of interest" description="Disordered" evidence="5">
    <location>
        <begin position="1"/>
        <end position="22"/>
    </location>
</feature>
<dbReference type="EMBL" id="CAUOFW020004289">
    <property type="protein sequence ID" value="CAK9164914.1"/>
    <property type="molecule type" value="Genomic_DNA"/>
</dbReference>
<evidence type="ECO:0000313" key="8">
    <source>
        <dbReference type="EMBL" id="CAK9164914.1"/>
    </source>
</evidence>
<dbReference type="GO" id="GO:0016020">
    <property type="term" value="C:membrane"/>
    <property type="evidence" value="ECO:0007669"/>
    <property type="project" value="UniProtKB-SubCell"/>
</dbReference>
<evidence type="ECO:0000256" key="2">
    <source>
        <dbReference type="ARBA" id="ARBA00022692"/>
    </source>
</evidence>
<evidence type="ECO:0000259" key="7">
    <source>
        <dbReference type="Pfam" id="PF03168"/>
    </source>
</evidence>
<evidence type="ECO:0000256" key="6">
    <source>
        <dbReference type="SAM" id="Phobius"/>
    </source>
</evidence>
<evidence type="ECO:0000256" key="1">
    <source>
        <dbReference type="ARBA" id="ARBA00004167"/>
    </source>
</evidence>
<dbReference type="InterPro" id="IPR044839">
    <property type="entry name" value="NDR1-like"/>
</dbReference>
<dbReference type="PANTHER" id="PTHR31234:SF2">
    <property type="entry name" value="OS05G0199100 PROTEIN"/>
    <property type="match status" value="1"/>
</dbReference>
<evidence type="ECO:0000256" key="5">
    <source>
        <dbReference type="SAM" id="MobiDB-lite"/>
    </source>
</evidence>
<feature type="transmembrane region" description="Helical" evidence="6">
    <location>
        <begin position="42"/>
        <end position="65"/>
    </location>
</feature>
<accession>A0ABC8T6B3</accession>
<keyword evidence="4 6" id="KW-0472">Membrane</keyword>
<feature type="domain" description="Late embryogenesis abundant protein LEA-2 subgroup" evidence="7">
    <location>
        <begin position="99"/>
        <end position="197"/>
    </location>
</feature>
<sequence>MAEKDQQQQTYPPPQVNPYGRNDEELASVSAADHRRKKRTKCFIYIAALTVFQIGMILLFSLTVMKVRAPKFRIRSATFGSFDAPLTNPSFNISMIAELGVKNTNFGNYKYSNSTIDFFYKDTKVGETVIPKANAKARSTRKFNVIVGLSSANLPSNSQLGSDLGSGSLPLRSESRLRGEVELMKVLVKSKKSSRMDCTMVIDISRRELQNVVCK</sequence>
<keyword evidence="3 6" id="KW-1133">Transmembrane helix</keyword>
<evidence type="ECO:0000313" key="9">
    <source>
        <dbReference type="Proteomes" id="UP001642360"/>
    </source>
</evidence>
<protein>
    <recommendedName>
        <fullName evidence="7">Late embryogenesis abundant protein LEA-2 subgroup domain-containing protein</fullName>
    </recommendedName>
</protein>
<comment type="subcellular location">
    <subcellularLocation>
        <location evidence="1">Membrane</location>
        <topology evidence="1">Single-pass membrane protein</topology>
    </subcellularLocation>
</comment>
<evidence type="ECO:0000256" key="3">
    <source>
        <dbReference type="ARBA" id="ARBA00022989"/>
    </source>
</evidence>
<dbReference type="InterPro" id="IPR004864">
    <property type="entry name" value="LEA_2"/>
</dbReference>